<dbReference type="AlphaFoldDB" id="A0A2R4NZX8"/>
<dbReference type="EMBL" id="CP021642">
    <property type="protein sequence ID" value="AVX43979.1"/>
    <property type="molecule type" value="Genomic_DNA"/>
</dbReference>
<name>A0A2R4NZX8_9BACT</name>
<evidence type="ECO:0000313" key="1">
    <source>
        <dbReference type="EMBL" id="AVX43979.1"/>
    </source>
</evidence>
<reference evidence="1 2" key="1">
    <citation type="journal article" date="2018" name="Emerg. Microbes Infect.">
        <title>Genomic analysis of oral Campylobacter concisus strains identified a potential bacterial molecular marker associated with active Crohn's disease.</title>
        <authorList>
            <person name="Liu F."/>
            <person name="Ma R."/>
            <person name="Tay C.Y.A."/>
            <person name="Octavia S."/>
            <person name="Lan R."/>
            <person name="Chung H.K.L."/>
            <person name="Riordan S.M."/>
            <person name="Grimm M.C."/>
            <person name="Leong R.W."/>
            <person name="Tanaka M.M."/>
            <person name="Connor S."/>
            <person name="Zhang L."/>
        </authorList>
    </citation>
    <scope>NUCLEOTIDE SEQUENCE [LARGE SCALE GENOMIC DNA]</scope>
    <source>
        <strain evidence="1 2">P2CDO4</strain>
    </source>
</reference>
<accession>A0A2R4NZX8</accession>
<organism evidence="1 2">
    <name type="scientific">Campylobacter concisus</name>
    <dbReference type="NCBI Taxonomy" id="199"/>
    <lineage>
        <taxon>Bacteria</taxon>
        <taxon>Pseudomonadati</taxon>
        <taxon>Campylobacterota</taxon>
        <taxon>Epsilonproteobacteria</taxon>
        <taxon>Campylobacterales</taxon>
        <taxon>Campylobacteraceae</taxon>
        <taxon>Campylobacter</taxon>
    </lineage>
</organism>
<sequence>MQTTQGHKVSFKSPQLNQISKFPAKWLKFKPALLQSF</sequence>
<proteinExistence type="predicted"/>
<evidence type="ECO:0000313" key="2">
    <source>
        <dbReference type="Proteomes" id="UP000241854"/>
    </source>
</evidence>
<protein>
    <submittedName>
        <fullName evidence="1">Uncharacterized protein</fullName>
    </submittedName>
</protein>
<gene>
    <name evidence="1" type="ORF">CCS77_0918</name>
</gene>
<dbReference type="Proteomes" id="UP000241854">
    <property type="component" value="Chromosome"/>
</dbReference>